<dbReference type="Proteomes" id="UP001226691">
    <property type="component" value="Unassembled WGS sequence"/>
</dbReference>
<organism evidence="4 5">
    <name type="scientific">Microbacterium trichothecenolyticum</name>
    <name type="common">Aureobacterium trichothecenolyticum</name>
    <dbReference type="NCBI Taxonomy" id="69370"/>
    <lineage>
        <taxon>Bacteria</taxon>
        <taxon>Bacillati</taxon>
        <taxon>Actinomycetota</taxon>
        <taxon>Actinomycetes</taxon>
        <taxon>Micrococcales</taxon>
        <taxon>Microbacteriaceae</taxon>
        <taxon>Microbacterium</taxon>
    </lineage>
</organism>
<evidence type="ECO:0000256" key="1">
    <source>
        <dbReference type="SAM" id="MobiDB-lite"/>
    </source>
</evidence>
<keyword evidence="5" id="KW-1185">Reference proteome</keyword>
<dbReference type="EMBL" id="JAUTBF010000001">
    <property type="protein sequence ID" value="MDQ1123102.1"/>
    <property type="molecule type" value="Genomic_DNA"/>
</dbReference>
<dbReference type="RefSeq" id="WP_307482220.1">
    <property type="nucleotide sequence ID" value="NZ_JAUTBF010000001.1"/>
</dbReference>
<dbReference type="PANTHER" id="PTHR36933">
    <property type="entry name" value="SLL0788 PROTEIN"/>
    <property type="match status" value="1"/>
</dbReference>
<feature type="signal peptide" evidence="2">
    <location>
        <begin position="1"/>
        <end position="20"/>
    </location>
</feature>
<evidence type="ECO:0000256" key="2">
    <source>
        <dbReference type="SAM" id="SignalP"/>
    </source>
</evidence>
<dbReference type="PANTHER" id="PTHR36933:SF1">
    <property type="entry name" value="SLL0788 PROTEIN"/>
    <property type="match status" value="1"/>
</dbReference>
<comment type="caution">
    <text evidence="4">The sequence shown here is derived from an EMBL/GenBank/DDBJ whole genome shotgun (WGS) entry which is preliminary data.</text>
</comment>
<sequence>MDNRTAATAAITLTALLLLAGCTGGTTSHEGMSGMDHGSESSAPPAASGATDADVMFASMMIPHHAQAIEMSDTLLAKDGIDERVAALAQEIKAAQQPEIDKMQGWLDAWGAEASDGHAMHHGDGMMSADDMAMLENATGSEAEKLFLSQMITHHRGAVDMAQAEIEDGSDTAAVSLARSIVEAQMAEIAEMEQLRGKL</sequence>
<feature type="region of interest" description="Disordered" evidence="1">
    <location>
        <begin position="29"/>
        <end position="50"/>
    </location>
</feature>
<dbReference type="InterPro" id="IPR005183">
    <property type="entry name" value="DUF305_CopM-like"/>
</dbReference>
<accession>A0ABU0TTX1</accession>
<dbReference type="Gene3D" id="1.20.1260.10">
    <property type="match status" value="1"/>
</dbReference>
<feature type="compositionally biased region" description="Low complexity" evidence="1">
    <location>
        <begin position="40"/>
        <end position="50"/>
    </location>
</feature>
<dbReference type="InterPro" id="IPR012347">
    <property type="entry name" value="Ferritin-like"/>
</dbReference>
<proteinExistence type="predicted"/>
<name>A0ABU0TTX1_MICTR</name>
<evidence type="ECO:0000313" key="4">
    <source>
        <dbReference type="EMBL" id="MDQ1123102.1"/>
    </source>
</evidence>
<feature type="chain" id="PRO_5045134596" evidence="2">
    <location>
        <begin position="21"/>
        <end position="199"/>
    </location>
</feature>
<evidence type="ECO:0000259" key="3">
    <source>
        <dbReference type="Pfam" id="PF03713"/>
    </source>
</evidence>
<gene>
    <name evidence="4" type="ORF">QE412_001675</name>
</gene>
<feature type="domain" description="DUF305" evidence="3">
    <location>
        <begin position="54"/>
        <end position="195"/>
    </location>
</feature>
<evidence type="ECO:0000313" key="5">
    <source>
        <dbReference type="Proteomes" id="UP001226691"/>
    </source>
</evidence>
<protein>
    <submittedName>
        <fullName evidence="4">Uncharacterized protein (DUF305 family)</fullName>
    </submittedName>
</protein>
<dbReference type="Pfam" id="PF03713">
    <property type="entry name" value="DUF305"/>
    <property type="match status" value="1"/>
</dbReference>
<dbReference type="PROSITE" id="PS51257">
    <property type="entry name" value="PROKAR_LIPOPROTEIN"/>
    <property type="match status" value="1"/>
</dbReference>
<keyword evidence="2" id="KW-0732">Signal</keyword>
<reference evidence="4 5" key="1">
    <citation type="submission" date="2023-07" db="EMBL/GenBank/DDBJ databases">
        <title>Functional and genomic diversity of the sorghum phyllosphere microbiome.</title>
        <authorList>
            <person name="Shade A."/>
        </authorList>
    </citation>
    <scope>NUCLEOTIDE SEQUENCE [LARGE SCALE GENOMIC DNA]</scope>
    <source>
        <strain evidence="4 5">SORGH_AS_1207</strain>
    </source>
</reference>